<dbReference type="OMA" id="HHEFFHC"/>
<dbReference type="STRING" id="407821.A0A087TGT2"/>
<feature type="transmembrane region" description="Helical" evidence="5">
    <location>
        <begin position="189"/>
        <end position="210"/>
    </location>
</feature>
<dbReference type="GO" id="GO:0005506">
    <property type="term" value="F:iron ion binding"/>
    <property type="evidence" value="ECO:0007669"/>
    <property type="project" value="InterPro"/>
</dbReference>
<feature type="transmembrane region" description="Helical" evidence="5">
    <location>
        <begin position="247"/>
        <end position="273"/>
    </location>
</feature>
<keyword evidence="4 5" id="KW-0472">Membrane</keyword>
<dbReference type="Proteomes" id="UP000054359">
    <property type="component" value="Unassembled WGS sequence"/>
</dbReference>
<keyword evidence="3 5" id="KW-1133">Transmembrane helix</keyword>
<comment type="subcellular location">
    <subcellularLocation>
        <location evidence="1">Membrane</location>
    </subcellularLocation>
</comment>
<dbReference type="InterPro" id="IPR050307">
    <property type="entry name" value="Sterol_Desaturase_Related"/>
</dbReference>
<evidence type="ECO:0000256" key="5">
    <source>
        <dbReference type="SAM" id="Phobius"/>
    </source>
</evidence>
<evidence type="ECO:0000256" key="4">
    <source>
        <dbReference type="ARBA" id="ARBA00023136"/>
    </source>
</evidence>
<feature type="transmembrane region" description="Helical" evidence="5">
    <location>
        <begin position="150"/>
        <end position="168"/>
    </location>
</feature>
<feature type="transmembrane region" description="Helical" evidence="5">
    <location>
        <begin position="44"/>
        <end position="64"/>
    </location>
</feature>
<dbReference type="Pfam" id="PF04116">
    <property type="entry name" value="FA_hydroxylase"/>
    <property type="match status" value="1"/>
</dbReference>
<evidence type="ECO:0000256" key="1">
    <source>
        <dbReference type="ARBA" id="ARBA00004370"/>
    </source>
</evidence>
<sequence length="361" mass="42881">MASPEYEPHPGKAFDKYFISYQKTLYSFFEKLWSRLHPTVGKCLATVLIFLAGVTMKGDWLLILSHFARQFYEFPKEGSQESSFGLISQLQLRFKGLPYYIFTSVTQSLVLYFGLCGFLQWYFYVRQRDRPEDWKCQPKKFLSWEDEKHAIILGTACMFMGSVISGFLSCWTMNGGYTALYYNIHDYGLLYLVLSIPLAYLVTEALFYYYHRMFHLPVVYKAYHKYHHRYKQPTAFSSTAMHPLEFVILQSAIFIPMFTIPVHYAIFIGLVLYEYYYSVIGHSGVKIKALWPWQPNSMFHDNHHEFFHVNFGLNTKLFDYLHDTLRKEDRIYSENIFFGRGKEWSEATEEEKQEFLRNHED</sequence>
<evidence type="ECO:0000313" key="8">
    <source>
        <dbReference type="Proteomes" id="UP000054359"/>
    </source>
</evidence>
<keyword evidence="2 5" id="KW-0812">Transmembrane</keyword>
<dbReference type="InterPro" id="IPR006694">
    <property type="entry name" value="Fatty_acid_hydroxylase"/>
</dbReference>
<keyword evidence="8" id="KW-1185">Reference proteome</keyword>
<dbReference type="GO" id="GO:0008610">
    <property type="term" value="P:lipid biosynthetic process"/>
    <property type="evidence" value="ECO:0007669"/>
    <property type="project" value="InterPro"/>
</dbReference>
<name>A0A087TGT2_STEMI</name>
<reference evidence="7 8" key="1">
    <citation type="submission" date="2013-11" db="EMBL/GenBank/DDBJ databases">
        <title>Genome sequencing of Stegodyphus mimosarum.</title>
        <authorList>
            <person name="Bechsgaard J."/>
        </authorList>
    </citation>
    <scope>NUCLEOTIDE SEQUENCE [LARGE SCALE GENOMIC DNA]</scope>
</reference>
<dbReference type="EMBL" id="KK115165">
    <property type="protein sequence ID" value="KFM64321.1"/>
    <property type="molecule type" value="Genomic_DNA"/>
</dbReference>
<evidence type="ECO:0000313" key="7">
    <source>
        <dbReference type="EMBL" id="KFM64321.1"/>
    </source>
</evidence>
<dbReference type="OrthoDB" id="408954at2759"/>
<gene>
    <name evidence="7" type="ORF">X975_23753</name>
</gene>
<evidence type="ECO:0000259" key="6">
    <source>
        <dbReference type="Pfam" id="PF04116"/>
    </source>
</evidence>
<dbReference type="GO" id="GO:0016020">
    <property type="term" value="C:membrane"/>
    <property type="evidence" value="ECO:0007669"/>
    <property type="project" value="UniProtKB-SubCell"/>
</dbReference>
<protein>
    <recommendedName>
        <fullName evidence="6">Fatty acid hydroxylase domain-containing protein</fullName>
    </recommendedName>
</protein>
<evidence type="ECO:0000256" key="2">
    <source>
        <dbReference type="ARBA" id="ARBA00022692"/>
    </source>
</evidence>
<dbReference type="GO" id="GO:0016491">
    <property type="term" value="F:oxidoreductase activity"/>
    <property type="evidence" value="ECO:0007669"/>
    <property type="project" value="InterPro"/>
</dbReference>
<accession>A0A087TGT2</accession>
<feature type="non-terminal residue" evidence="7">
    <location>
        <position position="361"/>
    </location>
</feature>
<feature type="domain" description="Fatty acid hydroxylase" evidence="6">
    <location>
        <begin position="198"/>
        <end position="324"/>
    </location>
</feature>
<dbReference type="AlphaFoldDB" id="A0A087TGT2"/>
<proteinExistence type="predicted"/>
<organism evidence="7 8">
    <name type="scientific">Stegodyphus mimosarum</name>
    <name type="common">African social velvet spider</name>
    <dbReference type="NCBI Taxonomy" id="407821"/>
    <lineage>
        <taxon>Eukaryota</taxon>
        <taxon>Metazoa</taxon>
        <taxon>Ecdysozoa</taxon>
        <taxon>Arthropoda</taxon>
        <taxon>Chelicerata</taxon>
        <taxon>Arachnida</taxon>
        <taxon>Araneae</taxon>
        <taxon>Araneomorphae</taxon>
        <taxon>Entelegynae</taxon>
        <taxon>Eresoidea</taxon>
        <taxon>Eresidae</taxon>
        <taxon>Stegodyphus</taxon>
    </lineage>
</organism>
<evidence type="ECO:0000256" key="3">
    <source>
        <dbReference type="ARBA" id="ARBA00022989"/>
    </source>
</evidence>
<dbReference type="PANTHER" id="PTHR11863">
    <property type="entry name" value="STEROL DESATURASE"/>
    <property type="match status" value="1"/>
</dbReference>
<feature type="transmembrane region" description="Helical" evidence="5">
    <location>
        <begin position="99"/>
        <end position="124"/>
    </location>
</feature>